<sequence>MIHRVTILFMTLAILGSAEALTRYVSAHANGYAPHHGVIGGYDGGHSYHARAVVDGKWVPGKAGAYPNGLLVKAGIPYGGAEHRMQNYEILTSTTTHRYQKMKTGDRPPVNGIVGGYDGGQSYFAKGVIHGHTIPGKAGTDSHGNLVGACFAWGGKEYRINNFWVLLHN</sequence>
<organism evidence="2 3">
    <name type="scientific">Clytia hemisphaerica</name>
    <dbReference type="NCBI Taxonomy" id="252671"/>
    <lineage>
        <taxon>Eukaryota</taxon>
        <taxon>Metazoa</taxon>
        <taxon>Cnidaria</taxon>
        <taxon>Hydrozoa</taxon>
        <taxon>Hydroidolina</taxon>
        <taxon>Leptothecata</taxon>
        <taxon>Obeliida</taxon>
        <taxon>Clytiidae</taxon>
        <taxon>Clytia</taxon>
    </lineage>
</organism>
<feature type="signal peptide" evidence="1">
    <location>
        <begin position="1"/>
        <end position="20"/>
    </location>
</feature>
<dbReference type="AlphaFoldDB" id="A0A7M5V5A1"/>
<evidence type="ECO:0000256" key="1">
    <source>
        <dbReference type="SAM" id="SignalP"/>
    </source>
</evidence>
<dbReference type="OrthoDB" id="1925699at2759"/>
<keyword evidence="1" id="KW-0732">Signal</keyword>
<dbReference type="RefSeq" id="XP_066917142.1">
    <property type="nucleotide sequence ID" value="XM_067061041.1"/>
</dbReference>
<dbReference type="Proteomes" id="UP000594262">
    <property type="component" value="Unplaced"/>
</dbReference>
<dbReference type="InterPro" id="IPR006616">
    <property type="entry name" value="DM9_repeat"/>
</dbReference>
<protein>
    <submittedName>
        <fullName evidence="2">Uncharacterized protein</fullName>
    </submittedName>
</protein>
<evidence type="ECO:0000313" key="2">
    <source>
        <dbReference type="EnsemblMetazoa" id="CLYHEMP007788.1"/>
    </source>
</evidence>
<dbReference type="EnsemblMetazoa" id="CLYHEMT007788.1">
    <property type="protein sequence ID" value="CLYHEMP007788.1"/>
    <property type="gene ID" value="CLYHEMG007788"/>
</dbReference>
<feature type="chain" id="PRO_5029767949" evidence="1">
    <location>
        <begin position="21"/>
        <end position="169"/>
    </location>
</feature>
<dbReference type="PANTHER" id="PTHR31649">
    <property type="entry name" value="AGAP009604-PA"/>
    <property type="match status" value="1"/>
</dbReference>
<reference evidence="2" key="1">
    <citation type="submission" date="2021-01" db="UniProtKB">
        <authorList>
            <consortium name="EnsemblMetazoa"/>
        </authorList>
    </citation>
    <scope>IDENTIFICATION</scope>
</reference>
<dbReference type="GeneID" id="136804334"/>
<name>A0A7M5V5A1_9CNID</name>
<keyword evidence="3" id="KW-1185">Reference proteome</keyword>
<proteinExistence type="predicted"/>
<accession>A0A7M5V5A1</accession>
<evidence type="ECO:0000313" key="3">
    <source>
        <dbReference type="Proteomes" id="UP000594262"/>
    </source>
</evidence>
<dbReference type="PANTHER" id="PTHR31649:SF1">
    <property type="entry name" value="FARNESOIC ACID O-METHYL TRANSFERASE DOMAIN-CONTAINING PROTEIN"/>
    <property type="match status" value="1"/>
</dbReference>
<dbReference type="Pfam" id="PF11901">
    <property type="entry name" value="DM9"/>
    <property type="match status" value="1"/>
</dbReference>
<dbReference type="SMART" id="SM00696">
    <property type="entry name" value="DM9"/>
    <property type="match status" value="1"/>
</dbReference>